<feature type="compositionally biased region" description="Basic residues" evidence="1">
    <location>
        <begin position="1"/>
        <end position="15"/>
    </location>
</feature>
<dbReference type="AlphaFoldDB" id="A0A3E0BYR7"/>
<organism evidence="2 5">
    <name type="scientific">Paracoccus versutus</name>
    <name type="common">Thiobacillus versutus</name>
    <dbReference type="NCBI Taxonomy" id="34007"/>
    <lineage>
        <taxon>Bacteria</taxon>
        <taxon>Pseudomonadati</taxon>
        <taxon>Pseudomonadota</taxon>
        <taxon>Alphaproteobacteria</taxon>
        <taxon>Rhodobacterales</taxon>
        <taxon>Paracoccaceae</taxon>
        <taxon>Paracoccus</taxon>
    </lineage>
</organism>
<evidence type="ECO:0000256" key="1">
    <source>
        <dbReference type="SAM" id="MobiDB-lite"/>
    </source>
</evidence>
<dbReference type="EMBL" id="QTUJ01000002">
    <property type="protein sequence ID" value="REF70323.1"/>
    <property type="molecule type" value="Genomic_DNA"/>
</dbReference>
<evidence type="ECO:0000313" key="4">
    <source>
        <dbReference type="Proteomes" id="UP000256794"/>
    </source>
</evidence>
<name>A0A3E0BYR7_PARVE</name>
<sequence>MARTSNRRVNRRKITQRQQDRRRLAIMFLNKQIEASAAAGREGKAASAS</sequence>
<accession>A0A3E0BYR7</accession>
<dbReference type="RefSeq" id="WP_157034092.1">
    <property type="nucleotide sequence ID" value="NZ_CP035284.1"/>
</dbReference>
<accession>A0A3D9XMM9</accession>
<proteinExistence type="predicted"/>
<reference evidence="4 5" key="1">
    <citation type="submission" date="2018-08" db="EMBL/GenBank/DDBJ databases">
        <title>Genomic Encyclopedia of Archaeal and Bacterial Type Strains, Phase II (KMG-II): from individual species to whole genera.</title>
        <authorList>
            <person name="Goeker M."/>
        </authorList>
    </citation>
    <scope>NUCLEOTIDE SEQUENCE [LARGE SCALE GENOMIC DNA]</scope>
    <source>
        <strain evidence="2 5">DSM 17099</strain>
        <strain evidence="3 4">DSM 582</strain>
    </source>
</reference>
<dbReference type="Proteomes" id="UP000256941">
    <property type="component" value="Unassembled WGS sequence"/>
</dbReference>
<dbReference type="Proteomes" id="UP000256794">
    <property type="component" value="Unassembled WGS sequence"/>
</dbReference>
<feature type="region of interest" description="Disordered" evidence="1">
    <location>
        <begin position="1"/>
        <end position="20"/>
    </location>
</feature>
<keyword evidence="4" id="KW-1185">Reference proteome</keyword>
<dbReference type="EMBL" id="QUMX01000013">
    <property type="protein sequence ID" value="REG46954.1"/>
    <property type="molecule type" value="Genomic_DNA"/>
</dbReference>
<evidence type="ECO:0000313" key="3">
    <source>
        <dbReference type="EMBL" id="REG46954.1"/>
    </source>
</evidence>
<protein>
    <submittedName>
        <fullName evidence="2">Uncharacterized protein</fullName>
    </submittedName>
</protein>
<evidence type="ECO:0000313" key="5">
    <source>
        <dbReference type="Proteomes" id="UP000256941"/>
    </source>
</evidence>
<evidence type="ECO:0000313" key="2">
    <source>
        <dbReference type="EMBL" id="REF70323.1"/>
    </source>
</evidence>
<gene>
    <name evidence="3" type="ORF">ATH84_101382</name>
    <name evidence="2" type="ORF">BDD41_3051</name>
</gene>
<comment type="caution">
    <text evidence="2">The sequence shown here is derived from an EMBL/GenBank/DDBJ whole genome shotgun (WGS) entry which is preliminary data.</text>
</comment>